<organism evidence="3 4">
    <name type="scientific">Streptomyces hygroscopicus</name>
    <dbReference type="NCBI Taxonomy" id="1912"/>
    <lineage>
        <taxon>Bacteria</taxon>
        <taxon>Bacillati</taxon>
        <taxon>Actinomycetota</taxon>
        <taxon>Actinomycetes</taxon>
        <taxon>Kitasatosporales</taxon>
        <taxon>Streptomycetaceae</taxon>
        <taxon>Streptomyces</taxon>
        <taxon>Streptomyces violaceusniger group</taxon>
    </lineage>
</organism>
<evidence type="ECO:0000256" key="1">
    <source>
        <dbReference type="SAM" id="MobiDB-lite"/>
    </source>
</evidence>
<gene>
    <name evidence="3" type="ORF">TPA0910_79700</name>
</gene>
<dbReference type="SUPFAM" id="SSF46785">
    <property type="entry name" value="Winged helix' DNA-binding domain"/>
    <property type="match status" value="1"/>
</dbReference>
<proteinExistence type="predicted"/>
<evidence type="ECO:0000313" key="4">
    <source>
        <dbReference type="Proteomes" id="UP001054854"/>
    </source>
</evidence>
<evidence type="ECO:0000313" key="3">
    <source>
        <dbReference type="EMBL" id="GHJ33537.1"/>
    </source>
</evidence>
<reference evidence="3" key="1">
    <citation type="submission" date="2024-05" db="EMBL/GenBank/DDBJ databases">
        <title>Whole genome shotgun sequence of Streptomyces hygroscopicus NBRC 113678.</title>
        <authorList>
            <person name="Komaki H."/>
            <person name="Tamura T."/>
        </authorList>
    </citation>
    <scope>NUCLEOTIDE SEQUENCE</scope>
    <source>
        <strain evidence="3">N11-34</strain>
    </source>
</reference>
<sequence length="204" mass="21693">MPRRASAARPQGGFGPVLPRTAAAQGSVGIPARRMGYIQTEPAVPLNSGCAMTDQTPQPGPGPIPPPGPAFLLSVLGRLIRDDVETALRPTGYTLRHLSILGHLQREPGLSYSELARRAGVTAQSAHATVRQLEQRGAVEPRNFLGRGHTAELHVTDEGRALIEAGKRAYAASDSDLGSALRSEQLATLTDLLMTALSSRRHRS</sequence>
<dbReference type="Proteomes" id="UP001054854">
    <property type="component" value="Unassembled WGS sequence"/>
</dbReference>
<feature type="domain" description="HTH marR-type" evidence="2">
    <location>
        <begin position="69"/>
        <end position="198"/>
    </location>
</feature>
<evidence type="ECO:0000259" key="2">
    <source>
        <dbReference type="PROSITE" id="PS50995"/>
    </source>
</evidence>
<dbReference type="EMBL" id="BNEK01000005">
    <property type="protein sequence ID" value="GHJ33537.1"/>
    <property type="molecule type" value="Genomic_DNA"/>
</dbReference>
<keyword evidence="4" id="KW-1185">Reference proteome</keyword>
<protein>
    <recommendedName>
        <fullName evidence="2">HTH marR-type domain-containing protein</fullName>
    </recommendedName>
</protein>
<comment type="caution">
    <text evidence="3">The sequence shown here is derived from an EMBL/GenBank/DDBJ whole genome shotgun (WGS) entry which is preliminary data.</text>
</comment>
<dbReference type="Gene3D" id="1.10.10.10">
    <property type="entry name" value="Winged helix-like DNA-binding domain superfamily/Winged helix DNA-binding domain"/>
    <property type="match status" value="1"/>
</dbReference>
<accession>A0ABQ3UDB0</accession>
<feature type="region of interest" description="Disordered" evidence="1">
    <location>
        <begin position="1"/>
        <end position="20"/>
    </location>
</feature>
<dbReference type="SMART" id="SM00347">
    <property type="entry name" value="HTH_MARR"/>
    <property type="match status" value="1"/>
</dbReference>
<dbReference type="InterPro" id="IPR036390">
    <property type="entry name" value="WH_DNA-bd_sf"/>
</dbReference>
<dbReference type="Pfam" id="PF12802">
    <property type="entry name" value="MarR_2"/>
    <property type="match status" value="1"/>
</dbReference>
<dbReference type="InterPro" id="IPR000835">
    <property type="entry name" value="HTH_MarR-typ"/>
</dbReference>
<name>A0ABQ3UDB0_STRHY</name>
<dbReference type="PROSITE" id="PS50995">
    <property type="entry name" value="HTH_MARR_2"/>
    <property type="match status" value="1"/>
</dbReference>
<dbReference type="InterPro" id="IPR036388">
    <property type="entry name" value="WH-like_DNA-bd_sf"/>
</dbReference>